<name>A0A6A6RGJ1_9PLEO</name>
<evidence type="ECO:0000313" key="6">
    <source>
        <dbReference type="Proteomes" id="UP000799753"/>
    </source>
</evidence>
<evidence type="ECO:0000313" key="5">
    <source>
        <dbReference type="EMBL" id="KAF2634245.1"/>
    </source>
</evidence>
<keyword evidence="3 5" id="KW-0808">Transferase</keyword>
<organism evidence="5 6">
    <name type="scientific">Massarina eburnea CBS 473.64</name>
    <dbReference type="NCBI Taxonomy" id="1395130"/>
    <lineage>
        <taxon>Eukaryota</taxon>
        <taxon>Fungi</taxon>
        <taxon>Dikarya</taxon>
        <taxon>Ascomycota</taxon>
        <taxon>Pezizomycotina</taxon>
        <taxon>Dothideomycetes</taxon>
        <taxon>Pleosporomycetidae</taxon>
        <taxon>Pleosporales</taxon>
        <taxon>Massarineae</taxon>
        <taxon>Massarinaceae</taxon>
        <taxon>Massarina</taxon>
    </lineage>
</organism>
<proteinExistence type="predicted"/>
<evidence type="ECO:0000256" key="4">
    <source>
        <dbReference type="ARBA" id="ARBA00022691"/>
    </source>
</evidence>
<dbReference type="Proteomes" id="UP000799753">
    <property type="component" value="Unassembled WGS sequence"/>
</dbReference>
<dbReference type="GO" id="GO:0008757">
    <property type="term" value="F:S-adenosylmethionine-dependent methyltransferase activity"/>
    <property type="evidence" value="ECO:0007669"/>
    <property type="project" value="InterPro"/>
</dbReference>
<reference evidence="5" key="1">
    <citation type="journal article" date="2020" name="Stud. Mycol.">
        <title>101 Dothideomycetes genomes: a test case for predicting lifestyles and emergence of pathogens.</title>
        <authorList>
            <person name="Haridas S."/>
            <person name="Albert R."/>
            <person name="Binder M."/>
            <person name="Bloem J."/>
            <person name="Labutti K."/>
            <person name="Salamov A."/>
            <person name="Andreopoulos B."/>
            <person name="Baker S."/>
            <person name="Barry K."/>
            <person name="Bills G."/>
            <person name="Bluhm B."/>
            <person name="Cannon C."/>
            <person name="Castanera R."/>
            <person name="Culley D."/>
            <person name="Daum C."/>
            <person name="Ezra D."/>
            <person name="Gonzalez J."/>
            <person name="Henrissat B."/>
            <person name="Kuo A."/>
            <person name="Liang C."/>
            <person name="Lipzen A."/>
            <person name="Lutzoni F."/>
            <person name="Magnuson J."/>
            <person name="Mondo S."/>
            <person name="Nolan M."/>
            <person name="Ohm R."/>
            <person name="Pangilinan J."/>
            <person name="Park H.-J."/>
            <person name="Ramirez L."/>
            <person name="Alfaro M."/>
            <person name="Sun H."/>
            <person name="Tritt A."/>
            <person name="Yoshinaga Y."/>
            <person name="Zwiers L.-H."/>
            <person name="Turgeon B."/>
            <person name="Goodwin S."/>
            <person name="Spatafora J."/>
            <person name="Crous P."/>
            <person name="Grigoriev I."/>
        </authorList>
    </citation>
    <scope>NUCLEOTIDE SEQUENCE</scope>
    <source>
        <strain evidence="5">CBS 473.64</strain>
    </source>
</reference>
<accession>A0A6A6RGJ1</accession>
<evidence type="ECO:0000256" key="1">
    <source>
        <dbReference type="ARBA" id="ARBA00022553"/>
    </source>
</evidence>
<evidence type="ECO:0000256" key="3">
    <source>
        <dbReference type="ARBA" id="ARBA00022679"/>
    </source>
</evidence>
<dbReference type="InterPro" id="IPR008854">
    <property type="entry name" value="TPMT"/>
</dbReference>
<keyword evidence="4" id="KW-0949">S-adenosyl-L-methionine</keyword>
<dbReference type="AlphaFoldDB" id="A0A6A6RGJ1"/>
<dbReference type="EMBL" id="MU006849">
    <property type="protein sequence ID" value="KAF2634245.1"/>
    <property type="molecule type" value="Genomic_DNA"/>
</dbReference>
<dbReference type="PANTHER" id="PTHR32183">
    <property type="match status" value="1"/>
</dbReference>
<dbReference type="InterPro" id="IPR029063">
    <property type="entry name" value="SAM-dependent_MTases_sf"/>
</dbReference>
<dbReference type="PROSITE" id="PS51585">
    <property type="entry name" value="SAM_MT_TPMT"/>
    <property type="match status" value="1"/>
</dbReference>
<dbReference type="SUPFAM" id="SSF53335">
    <property type="entry name" value="S-adenosyl-L-methionine-dependent methyltransferases"/>
    <property type="match status" value="1"/>
</dbReference>
<dbReference type="PANTHER" id="PTHR32183:SF6">
    <property type="entry name" value="CYSTEINE SULFINATE DESULFINASE_CYSTEINE DESULFURASE AND RELATED ENZYMES"/>
    <property type="match status" value="1"/>
</dbReference>
<dbReference type="CDD" id="cd02440">
    <property type="entry name" value="AdoMet_MTases"/>
    <property type="match status" value="1"/>
</dbReference>
<protein>
    <submittedName>
        <fullName evidence="5">S-adenosyl-L-methionine-dependent methyltransferase</fullName>
    </submittedName>
</protein>
<dbReference type="Gene3D" id="3.40.50.150">
    <property type="entry name" value="Vaccinia Virus protein VP39"/>
    <property type="match status" value="1"/>
</dbReference>
<dbReference type="GO" id="GO:0032259">
    <property type="term" value="P:methylation"/>
    <property type="evidence" value="ECO:0007669"/>
    <property type="project" value="UniProtKB-KW"/>
</dbReference>
<gene>
    <name evidence="5" type="ORF">P280DRAFT_297865</name>
</gene>
<keyword evidence="1" id="KW-0597">Phosphoprotein</keyword>
<dbReference type="Pfam" id="PF05724">
    <property type="entry name" value="TPMT"/>
    <property type="match status" value="1"/>
</dbReference>
<dbReference type="OrthoDB" id="276151at2759"/>
<sequence>MSSTTPAPSQNQDRLRAHFAGHAIPTHSARWDTLWATADFLPWDRGHANPALIDALRQRSDLFPPTLPPNTSSQTHTKRKRALVPGCGKGYDVALFAAHGYDAYGLEVSEHAARAAREYLKEPGPGPLEGEYEVGGVGEGKREVVEGDYFEDSWLSDVEGGKGEGFDIIYDNTFLCALEPSLRPRWAARTAQLLAPDGILVCLEFPTHKPSSSGGPPYSIPPLVHEELFKRPGDEITYDEVGKVVKTEREQSADALVKVAHWTPERTVKVGIVNGVIMDRVSVWRHQSK</sequence>
<keyword evidence="6" id="KW-1185">Reference proteome</keyword>
<keyword evidence="2 5" id="KW-0489">Methyltransferase</keyword>
<evidence type="ECO:0000256" key="2">
    <source>
        <dbReference type="ARBA" id="ARBA00022603"/>
    </source>
</evidence>